<proteinExistence type="predicted"/>
<protein>
    <submittedName>
        <fullName evidence="1">Uncharacterized protein</fullName>
    </submittedName>
</protein>
<organism evidence="1">
    <name type="scientific">Aegilops tauschii</name>
    <name type="common">Tausch's goatgrass</name>
    <name type="synonym">Aegilops squarrosa</name>
    <dbReference type="NCBI Taxonomy" id="37682"/>
    <lineage>
        <taxon>Eukaryota</taxon>
        <taxon>Viridiplantae</taxon>
        <taxon>Streptophyta</taxon>
        <taxon>Embryophyta</taxon>
        <taxon>Tracheophyta</taxon>
        <taxon>Spermatophyta</taxon>
        <taxon>Magnoliopsida</taxon>
        <taxon>Liliopsida</taxon>
        <taxon>Poales</taxon>
        <taxon>Poaceae</taxon>
        <taxon>BOP clade</taxon>
        <taxon>Pooideae</taxon>
        <taxon>Triticodae</taxon>
        <taxon>Triticeae</taxon>
        <taxon>Triticinae</taxon>
        <taxon>Aegilops</taxon>
    </lineage>
</organism>
<dbReference type="AlphaFoldDB" id="M8AVC9"/>
<sequence length="113" mass="12526">MGYLPAAINNGHPWLYHMAIGKPLMRVELLYHLHAEGMWIRVETVHVVHEWRQSDSDTIRTNLMNDGINYLHRKAEPVLEAATVPVGTRVPHGRLGARGTLASGDGNKPGEAS</sequence>
<reference evidence="1" key="1">
    <citation type="submission" date="2015-06" db="UniProtKB">
        <authorList>
            <consortium name="EnsemblPlants"/>
        </authorList>
    </citation>
    <scope>IDENTIFICATION</scope>
</reference>
<evidence type="ECO:0000313" key="1">
    <source>
        <dbReference type="EnsemblPlants" id="EMT05635"/>
    </source>
</evidence>
<dbReference type="EnsemblPlants" id="EMT05635">
    <property type="protein sequence ID" value="EMT05635"/>
    <property type="gene ID" value="F775_22580"/>
</dbReference>
<name>M8AVC9_AEGTA</name>
<accession>M8AVC9</accession>